<dbReference type="SUPFAM" id="SSF57997">
    <property type="entry name" value="Tropomyosin"/>
    <property type="match status" value="1"/>
</dbReference>
<comment type="caution">
    <text evidence="3">The sequence shown here is derived from an EMBL/GenBank/DDBJ whole genome shotgun (WGS) entry which is preliminary data.</text>
</comment>
<dbReference type="Gene3D" id="1.20.5.170">
    <property type="match status" value="1"/>
</dbReference>
<feature type="domain" description="FP protein C-terminal" evidence="2">
    <location>
        <begin position="239"/>
        <end position="290"/>
    </location>
</feature>
<reference evidence="3 4" key="1">
    <citation type="journal article" date="2015" name="Genome Biol. Evol.">
        <title>The genome of winter moth (Operophtera brumata) provides a genomic perspective on sexual dimorphism and phenology.</title>
        <authorList>
            <person name="Derks M.F."/>
            <person name="Smit S."/>
            <person name="Salis L."/>
            <person name="Schijlen E."/>
            <person name="Bossers A."/>
            <person name="Mateman C."/>
            <person name="Pijl A.S."/>
            <person name="de Ridder D."/>
            <person name="Groenen M.A."/>
            <person name="Visser M.E."/>
            <person name="Megens H.J."/>
        </authorList>
    </citation>
    <scope>NUCLEOTIDE SEQUENCE [LARGE SCALE GENOMIC DNA]</scope>
    <source>
        <strain evidence="3">WM2013NL</strain>
        <tissue evidence="3">Head and thorax</tissue>
    </source>
</reference>
<evidence type="ECO:0000256" key="1">
    <source>
        <dbReference type="SAM" id="Coils"/>
    </source>
</evidence>
<dbReference type="Proteomes" id="UP000037510">
    <property type="component" value="Unassembled WGS sequence"/>
</dbReference>
<keyword evidence="4" id="KW-1185">Reference proteome</keyword>
<evidence type="ECO:0000259" key="2">
    <source>
        <dbReference type="Pfam" id="PF25298"/>
    </source>
</evidence>
<gene>
    <name evidence="3" type="ORF">OBRU01_11726</name>
</gene>
<protein>
    <submittedName>
        <fullName evidence="3">Zinc finger DNA binding protein</fullName>
    </submittedName>
</protein>
<dbReference type="Pfam" id="PF25298">
    <property type="entry name" value="Baculo_FP_2nd"/>
    <property type="match status" value="1"/>
</dbReference>
<sequence>MSFYRTPEKAGSDSDLLKKIELEVTPRRAGVGPRGKRRHSPGVDEKLSLFEDRICLMFKNLKEDIDLKFKKIESKLIDIHKNTGDIEKSMEFLATNFEEMSKKVDNLEQQIKNKQTQIDNLEDKYENLQRSARSSTLEIRNVPNSPNETKEVLSSYIVQMSESVGAKMSSNDIKDIFRVPGKSETNKPIIAELTTTIQKLRLIKAVKSFNVSNRANKLNAFHLGLRGHSSPVFVVEHLTSKGNRLHYLARELTRAGQYKYCWTSNGKVFVRKMDGAPLVLINSEEQIEGLKSLK</sequence>
<accession>A0A0L7LBF0</accession>
<dbReference type="InterPro" id="IPR057251">
    <property type="entry name" value="FP_C"/>
</dbReference>
<dbReference type="AlphaFoldDB" id="A0A0L7LBF0"/>
<name>A0A0L7LBF0_OPEBR</name>
<dbReference type="EMBL" id="JTDY01001811">
    <property type="protein sequence ID" value="KOB72813.1"/>
    <property type="molecule type" value="Genomic_DNA"/>
</dbReference>
<proteinExistence type="predicted"/>
<evidence type="ECO:0000313" key="4">
    <source>
        <dbReference type="Proteomes" id="UP000037510"/>
    </source>
</evidence>
<evidence type="ECO:0000313" key="3">
    <source>
        <dbReference type="EMBL" id="KOB72813.1"/>
    </source>
</evidence>
<organism evidence="3 4">
    <name type="scientific">Operophtera brumata</name>
    <name type="common">Winter moth</name>
    <name type="synonym">Phalaena brumata</name>
    <dbReference type="NCBI Taxonomy" id="104452"/>
    <lineage>
        <taxon>Eukaryota</taxon>
        <taxon>Metazoa</taxon>
        <taxon>Ecdysozoa</taxon>
        <taxon>Arthropoda</taxon>
        <taxon>Hexapoda</taxon>
        <taxon>Insecta</taxon>
        <taxon>Pterygota</taxon>
        <taxon>Neoptera</taxon>
        <taxon>Endopterygota</taxon>
        <taxon>Lepidoptera</taxon>
        <taxon>Glossata</taxon>
        <taxon>Ditrysia</taxon>
        <taxon>Geometroidea</taxon>
        <taxon>Geometridae</taxon>
        <taxon>Larentiinae</taxon>
        <taxon>Operophtera</taxon>
    </lineage>
</organism>
<keyword evidence="1" id="KW-0175">Coiled coil</keyword>
<feature type="coiled-coil region" evidence="1">
    <location>
        <begin position="90"/>
        <end position="138"/>
    </location>
</feature>